<organism evidence="1">
    <name type="scientific">Anguilla anguilla</name>
    <name type="common">European freshwater eel</name>
    <name type="synonym">Muraena anguilla</name>
    <dbReference type="NCBI Taxonomy" id="7936"/>
    <lineage>
        <taxon>Eukaryota</taxon>
        <taxon>Metazoa</taxon>
        <taxon>Chordata</taxon>
        <taxon>Craniata</taxon>
        <taxon>Vertebrata</taxon>
        <taxon>Euteleostomi</taxon>
        <taxon>Actinopterygii</taxon>
        <taxon>Neopterygii</taxon>
        <taxon>Teleostei</taxon>
        <taxon>Anguilliformes</taxon>
        <taxon>Anguillidae</taxon>
        <taxon>Anguilla</taxon>
    </lineage>
</organism>
<name>A0A0E9PFV3_ANGAN</name>
<sequence length="19" mass="2370">MFVQFSDLHVHSYIEQFEI</sequence>
<protein>
    <submittedName>
        <fullName evidence="1">Uncharacterized protein</fullName>
    </submittedName>
</protein>
<evidence type="ECO:0000313" key="1">
    <source>
        <dbReference type="EMBL" id="JAH02945.1"/>
    </source>
</evidence>
<reference evidence="1" key="1">
    <citation type="submission" date="2014-11" db="EMBL/GenBank/DDBJ databases">
        <authorList>
            <person name="Amaro Gonzalez C."/>
        </authorList>
    </citation>
    <scope>NUCLEOTIDE SEQUENCE</scope>
</reference>
<dbReference type="AlphaFoldDB" id="A0A0E9PFV3"/>
<proteinExistence type="predicted"/>
<accession>A0A0E9PFV3</accession>
<reference evidence="1" key="2">
    <citation type="journal article" date="2015" name="Fish Shellfish Immunol.">
        <title>Early steps in the European eel (Anguilla anguilla)-Vibrio vulnificus interaction in the gills: Role of the RtxA13 toxin.</title>
        <authorList>
            <person name="Callol A."/>
            <person name="Pajuelo D."/>
            <person name="Ebbesson L."/>
            <person name="Teles M."/>
            <person name="MacKenzie S."/>
            <person name="Amaro C."/>
        </authorList>
    </citation>
    <scope>NUCLEOTIDE SEQUENCE</scope>
</reference>
<dbReference type="EMBL" id="GBXM01105632">
    <property type="protein sequence ID" value="JAH02945.1"/>
    <property type="molecule type" value="Transcribed_RNA"/>
</dbReference>